<dbReference type="EC" id="2.7.1.16" evidence="9"/>
<dbReference type="InterPro" id="IPR018485">
    <property type="entry name" value="FGGY_C"/>
</dbReference>
<evidence type="ECO:0000256" key="2">
    <source>
        <dbReference type="ARBA" id="ARBA00022741"/>
    </source>
</evidence>
<dbReference type="PROSITE" id="PS00445">
    <property type="entry name" value="FGGY_KINASES_2"/>
    <property type="match status" value="1"/>
</dbReference>
<dbReference type="SUPFAM" id="SSF53067">
    <property type="entry name" value="Actin-like ATPase domain"/>
    <property type="match status" value="2"/>
</dbReference>
<keyword evidence="5" id="KW-0054">Arabinose catabolism</keyword>
<gene>
    <name evidence="9" type="primary">araB_2</name>
    <name evidence="9" type="ORF">SDC9_16567</name>
</gene>
<organism evidence="9">
    <name type="scientific">bioreactor metagenome</name>
    <dbReference type="NCBI Taxonomy" id="1076179"/>
    <lineage>
        <taxon>unclassified sequences</taxon>
        <taxon>metagenomes</taxon>
        <taxon>ecological metagenomes</taxon>
    </lineage>
</organism>
<dbReference type="NCBIfam" id="NF003154">
    <property type="entry name" value="PRK04123.1"/>
    <property type="match status" value="1"/>
</dbReference>
<dbReference type="GO" id="GO:0005524">
    <property type="term" value="F:ATP binding"/>
    <property type="evidence" value="ECO:0007669"/>
    <property type="project" value="UniProtKB-KW"/>
</dbReference>
<reference evidence="9" key="1">
    <citation type="submission" date="2019-08" db="EMBL/GenBank/DDBJ databases">
        <authorList>
            <person name="Kucharzyk K."/>
            <person name="Murdoch R.W."/>
            <person name="Higgins S."/>
            <person name="Loffler F."/>
        </authorList>
    </citation>
    <scope>NUCLEOTIDE SEQUENCE</scope>
</reference>
<dbReference type="EMBL" id="VSSQ01000055">
    <property type="protein sequence ID" value="MPL70805.1"/>
    <property type="molecule type" value="Genomic_DNA"/>
</dbReference>
<dbReference type="Pfam" id="PF00370">
    <property type="entry name" value="FGGY_N"/>
    <property type="match status" value="1"/>
</dbReference>
<dbReference type="InterPro" id="IPR043129">
    <property type="entry name" value="ATPase_NBD"/>
</dbReference>
<keyword evidence="2" id="KW-0547">Nucleotide-binding</keyword>
<dbReference type="PANTHER" id="PTHR43435">
    <property type="entry name" value="RIBULOKINASE"/>
    <property type="match status" value="1"/>
</dbReference>
<dbReference type="Pfam" id="PF02782">
    <property type="entry name" value="FGGY_C"/>
    <property type="match status" value="1"/>
</dbReference>
<keyword evidence="4" id="KW-0067">ATP-binding</keyword>
<evidence type="ECO:0000259" key="7">
    <source>
        <dbReference type="Pfam" id="PF00370"/>
    </source>
</evidence>
<name>A0A644TV96_9ZZZZ</name>
<dbReference type="GO" id="GO:0005737">
    <property type="term" value="C:cytoplasm"/>
    <property type="evidence" value="ECO:0007669"/>
    <property type="project" value="TreeGrafter"/>
</dbReference>
<evidence type="ECO:0000259" key="8">
    <source>
        <dbReference type="Pfam" id="PF02782"/>
    </source>
</evidence>
<dbReference type="CDD" id="cd07781">
    <property type="entry name" value="ASKHA_NBD_FGGY_L-RBK"/>
    <property type="match status" value="1"/>
</dbReference>
<evidence type="ECO:0000256" key="1">
    <source>
        <dbReference type="ARBA" id="ARBA00022679"/>
    </source>
</evidence>
<dbReference type="InterPro" id="IPR000577">
    <property type="entry name" value="Carb_kinase_FGGY"/>
</dbReference>
<feature type="domain" description="Carbohydrate kinase FGGY C-terminal" evidence="8">
    <location>
        <begin position="296"/>
        <end position="494"/>
    </location>
</feature>
<sequence length="572" mass="62102">MENKYTIGLDYGTNSVRAVLINVADGHQVSSSTYEYPSGVNGIILDEKEPLLARHNPRDYISGIEAVITSLLDKAGREYSILSDSVIGIGIDSTGSSPMPVDRTGCPLAFYERFKDEPNAYVWLWKDHSSIDEAQAITTLARKIRPSYLYKTGGNYSSEWFWSKILHCVHTTAEVSSSAWSWVEMCDWIPALLAGDTTPGKIKRGICSAGHKAMFHPDWDGWPDREFLSLLHPELARIGETLGRETFPIGEKAGHLCSDWADRLGLKTGIAVAVGGLDAHLGAVGAGIAPNILVRNIGTSACDMMISPLRSGLSDVAGLAGIIPNSILPGYYGLEAGQSAVGDIFKWYSSIISDKSSCSLNNSNSNMYEKLQTDASKIYPGVSGLLSLDWFNGNRTILMDQRLTGVVIGLTLHTSQAEIYRALIEGTAFGARTIVEHFEKSGFGIDRIINCGGIAYKSPLVMQIYADVLGRKMEVSESKETAALGSAISAAVAAGREAGGYSDFSSAIKAMTKVSGVSYSPDPEKTMIYNKLFSLFRNAHDSFGIKDNRLDMYALMKSLIYIKDEVSKSKEA</sequence>
<dbReference type="PANTHER" id="PTHR43435:SF4">
    <property type="entry name" value="FGGY CARBOHYDRATE KINASE DOMAIN-CONTAINING PROTEIN"/>
    <property type="match status" value="1"/>
</dbReference>
<feature type="domain" description="Carbohydrate kinase FGGY N-terminal" evidence="7">
    <location>
        <begin position="5"/>
        <end position="285"/>
    </location>
</feature>
<dbReference type="GO" id="GO:0008741">
    <property type="term" value="F:ribulokinase activity"/>
    <property type="evidence" value="ECO:0007669"/>
    <property type="project" value="UniProtKB-EC"/>
</dbReference>
<dbReference type="GO" id="GO:0019150">
    <property type="term" value="F:D-ribulokinase activity"/>
    <property type="evidence" value="ECO:0007669"/>
    <property type="project" value="TreeGrafter"/>
</dbReference>
<dbReference type="InterPro" id="IPR005929">
    <property type="entry name" value="Ribulokinase"/>
</dbReference>
<proteinExistence type="predicted"/>
<evidence type="ECO:0000256" key="5">
    <source>
        <dbReference type="ARBA" id="ARBA00022935"/>
    </source>
</evidence>
<evidence type="ECO:0000256" key="3">
    <source>
        <dbReference type="ARBA" id="ARBA00022777"/>
    </source>
</evidence>
<dbReference type="AlphaFoldDB" id="A0A644TV96"/>
<dbReference type="GO" id="GO:0019569">
    <property type="term" value="P:L-arabinose catabolic process to D-xylulose 5-phosphate"/>
    <property type="evidence" value="ECO:0007669"/>
    <property type="project" value="InterPro"/>
</dbReference>
<accession>A0A644TV96</accession>
<dbReference type="InterPro" id="IPR018483">
    <property type="entry name" value="Carb_kinase_FGGY_CS"/>
</dbReference>
<keyword evidence="3 9" id="KW-0418">Kinase</keyword>
<dbReference type="InterPro" id="IPR018484">
    <property type="entry name" value="FGGY_N"/>
</dbReference>
<evidence type="ECO:0000313" key="9">
    <source>
        <dbReference type="EMBL" id="MPL70805.1"/>
    </source>
</evidence>
<keyword evidence="1 9" id="KW-0808">Transferase</keyword>
<keyword evidence="6" id="KW-0119">Carbohydrate metabolism</keyword>
<dbReference type="PIRSF" id="PIRSF000538">
    <property type="entry name" value="GlpK"/>
    <property type="match status" value="1"/>
</dbReference>
<protein>
    <submittedName>
        <fullName evidence="9">Ribulokinase</fullName>
        <ecNumber evidence="9">2.7.1.16</ecNumber>
    </submittedName>
</protein>
<dbReference type="Gene3D" id="3.30.420.40">
    <property type="match status" value="2"/>
</dbReference>
<evidence type="ECO:0000256" key="4">
    <source>
        <dbReference type="ARBA" id="ARBA00022840"/>
    </source>
</evidence>
<evidence type="ECO:0000256" key="6">
    <source>
        <dbReference type="ARBA" id="ARBA00023277"/>
    </source>
</evidence>
<comment type="caution">
    <text evidence="9">The sequence shown here is derived from an EMBL/GenBank/DDBJ whole genome shotgun (WGS) entry which is preliminary data.</text>
</comment>